<dbReference type="SUPFAM" id="SSF52980">
    <property type="entry name" value="Restriction endonuclease-like"/>
    <property type="match status" value="1"/>
</dbReference>
<comment type="cofactor">
    <cofactor evidence="1">
        <name>Mg(2+)</name>
        <dbReference type="ChEBI" id="CHEBI:18420"/>
    </cofactor>
</comment>
<gene>
    <name evidence="14" type="primary">recU</name>
    <name evidence="14" type="ORF">SCHIN_v1c04230</name>
</gene>
<dbReference type="AlphaFoldDB" id="A0A5B9Y3U4"/>
<dbReference type="GO" id="GO:0016787">
    <property type="term" value="F:hydrolase activity"/>
    <property type="evidence" value="ECO:0007669"/>
    <property type="project" value="UniProtKB-KW"/>
</dbReference>
<evidence type="ECO:0000313" key="14">
    <source>
        <dbReference type="EMBL" id="QEH61620.1"/>
    </source>
</evidence>
<evidence type="ECO:0000256" key="3">
    <source>
        <dbReference type="ARBA" id="ARBA00022490"/>
    </source>
</evidence>
<dbReference type="Proteomes" id="UP000323144">
    <property type="component" value="Chromosome"/>
</dbReference>
<comment type="similarity">
    <text evidence="12">Belongs to the RecU family.</text>
</comment>
<evidence type="ECO:0000256" key="4">
    <source>
        <dbReference type="ARBA" id="ARBA00022722"/>
    </source>
</evidence>
<dbReference type="GO" id="GO:0006310">
    <property type="term" value="P:DNA recombination"/>
    <property type="evidence" value="ECO:0007669"/>
    <property type="project" value="UniProtKB-KW"/>
</dbReference>
<dbReference type="GO" id="GO:0004519">
    <property type="term" value="F:endonuclease activity"/>
    <property type="evidence" value="ECO:0007669"/>
    <property type="project" value="UniProtKB-KW"/>
</dbReference>
<dbReference type="KEGG" id="schi:SCHIN_v1c04230"/>
<evidence type="ECO:0000256" key="13">
    <source>
        <dbReference type="ARBA" id="ARBA00029523"/>
    </source>
</evidence>
<name>A0A5B9Y3U4_9MOLU</name>
<reference evidence="14 15" key="1">
    <citation type="submission" date="2019-08" db="EMBL/GenBank/DDBJ databases">
        <title>Complete genome sequence of Spiroplasma chinense CCH (DSM 19755).</title>
        <authorList>
            <person name="Shen H.-Y."/>
            <person name="Lin Y.-C."/>
            <person name="Chou L."/>
            <person name="Kuo C.-H."/>
        </authorList>
    </citation>
    <scope>NUCLEOTIDE SEQUENCE [LARGE SCALE GENOMIC DNA]</scope>
    <source>
        <strain evidence="14 15">CCH</strain>
    </source>
</reference>
<evidence type="ECO:0000256" key="12">
    <source>
        <dbReference type="ARBA" id="ARBA00023447"/>
    </source>
</evidence>
<evidence type="ECO:0000313" key="15">
    <source>
        <dbReference type="Proteomes" id="UP000323144"/>
    </source>
</evidence>
<dbReference type="Pfam" id="PF03838">
    <property type="entry name" value="RecU"/>
    <property type="match status" value="1"/>
</dbReference>
<keyword evidence="11" id="KW-0234">DNA repair</keyword>
<accession>A0A5B9Y3U4</accession>
<keyword evidence="4" id="KW-0540">Nuclease</keyword>
<keyword evidence="8" id="KW-0378">Hydrolase</keyword>
<evidence type="ECO:0000256" key="10">
    <source>
        <dbReference type="ARBA" id="ARBA00023172"/>
    </source>
</evidence>
<keyword evidence="6" id="KW-0255">Endonuclease</keyword>
<evidence type="ECO:0000256" key="2">
    <source>
        <dbReference type="ARBA" id="ARBA00004496"/>
    </source>
</evidence>
<dbReference type="GO" id="GO:0006281">
    <property type="term" value="P:DNA repair"/>
    <property type="evidence" value="ECO:0007669"/>
    <property type="project" value="UniProtKB-KW"/>
</dbReference>
<dbReference type="GO" id="GO:0005737">
    <property type="term" value="C:cytoplasm"/>
    <property type="evidence" value="ECO:0007669"/>
    <property type="project" value="UniProtKB-SubCell"/>
</dbReference>
<keyword evidence="5" id="KW-0479">Metal-binding</keyword>
<organism evidence="14 15">
    <name type="scientific">Spiroplasma chinense</name>
    <dbReference type="NCBI Taxonomy" id="216932"/>
    <lineage>
        <taxon>Bacteria</taxon>
        <taxon>Bacillati</taxon>
        <taxon>Mycoplasmatota</taxon>
        <taxon>Mollicutes</taxon>
        <taxon>Entomoplasmatales</taxon>
        <taxon>Spiroplasmataceae</taxon>
        <taxon>Spiroplasma</taxon>
    </lineage>
</organism>
<keyword evidence="3" id="KW-0963">Cytoplasm</keyword>
<evidence type="ECO:0000256" key="1">
    <source>
        <dbReference type="ARBA" id="ARBA00001946"/>
    </source>
</evidence>
<sequence length="159" mass="18672">MIIKNKGMFLETVLNTNIEDYEKEGLLIRKMPVNSSIIEVNKNIITSKAKKNDLCDYIGLYKGIYIEFEAKETELDYFNLNNLKENQRSKLNTIFQLGGASFLIVYFHKENSFFGLPIQMLTKNLKKKIPYQWFIENGYLLEFDNLKLNIITFINHLIS</sequence>
<dbReference type="RefSeq" id="WP_166508011.1">
    <property type="nucleotide sequence ID" value="NZ_CP043026.1"/>
</dbReference>
<keyword evidence="9" id="KW-0460">Magnesium</keyword>
<keyword evidence="7" id="KW-0227">DNA damage</keyword>
<keyword evidence="10" id="KW-0233">DNA recombination</keyword>
<dbReference type="GO" id="GO:0003676">
    <property type="term" value="F:nucleic acid binding"/>
    <property type="evidence" value="ECO:0007669"/>
    <property type="project" value="InterPro"/>
</dbReference>
<evidence type="ECO:0000256" key="5">
    <source>
        <dbReference type="ARBA" id="ARBA00022723"/>
    </source>
</evidence>
<comment type="subcellular location">
    <subcellularLocation>
        <location evidence="2">Cytoplasm</location>
    </subcellularLocation>
</comment>
<evidence type="ECO:0000256" key="9">
    <source>
        <dbReference type="ARBA" id="ARBA00022842"/>
    </source>
</evidence>
<evidence type="ECO:0000256" key="8">
    <source>
        <dbReference type="ARBA" id="ARBA00022801"/>
    </source>
</evidence>
<keyword evidence="15" id="KW-1185">Reference proteome</keyword>
<dbReference type="EMBL" id="CP043026">
    <property type="protein sequence ID" value="QEH61620.1"/>
    <property type="molecule type" value="Genomic_DNA"/>
</dbReference>
<dbReference type="InterPro" id="IPR004612">
    <property type="entry name" value="Resolv_RecU"/>
</dbReference>
<dbReference type="Gene3D" id="3.40.1350.10">
    <property type="match status" value="1"/>
</dbReference>
<evidence type="ECO:0000256" key="11">
    <source>
        <dbReference type="ARBA" id="ARBA00023204"/>
    </source>
</evidence>
<evidence type="ECO:0000256" key="6">
    <source>
        <dbReference type="ARBA" id="ARBA00022759"/>
    </source>
</evidence>
<evidence type="ECO:0000256" key="7">
    <source>
        <dbReference type="ARBA" id="ARBA00022763"/>
    </source>
</evidence>
<dbReference type="InterPro" id="IPR011856">
    <property type="entry name" value="tRNA_endonuc-like_dom_sf"/>
</dbReference>
<proteinExistence type="inferred from homology"/>
<dbReference type="InterPro" id="IPR011335">
    <property type="entry name" value="Restrct_endonuc-II-like"/>
</dbReference>
<protein>
    <recommendedName>
        <fullName evidence="13">Holliday junction resolvase RecU</fullName>
    </recommendedName>
</protein>
<dbReference type="GO" id="GO:0046872">
    <property type="term" value="F:metal ion binding"/>
    <property type="evidence" value="ECO:0007669"/>
    <property type="project" value="UniProtKB-KW"/>
</dbReference>